<sequence>MESPSVSDGSDEEQCQDVICRDEEGQVLILKDVWKVTDCISCQCIAGLLKCVRRLQVNFPGQRYGYVPLTEPCEQPTCNTLEFIRDRRERAKVRLCE</sequence>
<organism evidence="1 2">
    <name type="scientific">Desmophyllum pertusum</name>
    <dbReference type="NCBI Taxonomy" id="174260"/>
    <lineage>
        <taxon>Eukaryota</taxon>
        <taxon>Metazoa</taxon>
        <taxon>Cnidaria</taxon>
        <taxon>Anthozoa</taxon>
        <taxon>Hexacorallia</taxon>
        <taxon>Scleractinia</taxon>
        <taxon>Caryophylliina</taxon>
        <taxon>Caryophylliidae</taxon>
        <taxon>Desmophyllum</taxon>
    </lineage>
</organism>
<reference evidence="1" key="1">
    <citation type="submission" date="2023-01" db="EMBL/GenBank/DDBJ databases">
        <title>Genome assembly of the deep-sea coral Lophelia pertusa.</title>
        <authorList>
            <person name="Herrera S."/>
            <person name="Cordes E."/>
        </authorList>
    </citation>
    <scope>NUCLEOTIDE SEQUENCE</scope>
    <source>
        <strain evidence="1">USNM1676648</strain>
        <tissue evidence="1">Polyp</tissue>
    </source>
</reference>
<gene>
    <name evidence="1" type="ORF">OS493_030642</name>
</gene>
<accession>A0A9X0D0W9</accession>
<evidence type="ECO:0000313" key="1">
    <source>
        <dbReference type="EMBL" id="KAJ7383112.1"/>
    </source>
</evidence>
<protein>
    <submittedName>
        <fullName evidence="1">Uncharacterized protein</fullName>
    </submittedName>
</protein>
<keyword evidence="2" id="KW-1185">Reference proteome</keyword>
<name>A0A9X0D0W9_9CNID</name>
<dbReference type="Proteomes" id="UP001163046">
    <property type="component" value="Unassembled WGS sequence"/>
</dbReference>
<dbReference type="AlphaFoldDB" id="A0A9X0D0W9"/>
<comment type="caution">
    <text evidence="1">The sequence shown here is derived from an EMBL/GenBank/DDBJ whole genome shotgun (WGS) entry which is preliminary data.</text>
</comment>
<dbReference type="EMBL" id="MU825906">
    <property type="protein sequence ID" value="KAJ7383112.1"/>
    <property type="molecule type" value="Genomic_DNA"/>
</dbReference>
<proteinExistence type="predicted"/>
<evidence type="ECO:0000313" key="2">
    <source>
        <dbReference type="Proteomes" id="UP001163046"/>
    </source>
</evidence>